<sequence>MNRRALLTGIGTKKLPLLPYVPWKVDEKSQAPIYPRTPLGKPPLLSPQAPWGLAVYRTDYSDDAAWRRMQAELERHAAEALGRSRRAGLLLRHHMAFMDEDRAVLDGAWRGHVREMFTLWAAEELRGNWNPTEDSPKPDLISARGTDFRSPGYRAGARYNFCLMVDADDLISLDSETPTVKILRKDYNREWEASSLSSPTAAGVDKGRDAYRLPLSSYVGACRILLDPDNWYSKDE</sequence>
<name>A0ABR1VAB6_9PEZI</name>
<evidence type="ECO:0000313" key="1">
    <source>
        <dbReference type="EMBL" id="KAK8068155.1"/>
    </source>
</evidence>
<dbReference type="EMBL" id="JAQQWM010000004">
    <property type="protein sequence ID" value="KAK8068155.1"/>
    <property type="molecule type" value="Genomic_DNA"/>
</dbReference>
<keyword evidence="2" id="KW-1185">Reference proteome</keyword>
<reference evidence="1 2" key="1">
    <citation type="submission" date="2023-01" db="EMBL/GenBank/DDBJ databases">
        <title>Analysis of 21 Apiospora genomes using comparative genomics revels a genus with tremendous synthesis potential of carbohydrate active enzymes and secondary metabolites.</title>
        <authorList>
            <person name="Sorensen T."/>
        </authorList>
    </citation>
    <scope>NUCLEOTIDE SEQUENCE [LARGE SCALE GENOMIC DNA]</scope>
    <source>
        <strain evidence="1 2">CBS 83171</strain>
    </source>
</reference>
<protein>
    <submittedName>
        <fullName evidence="1">Uncharacterized protein</fullName>
    </submittedName>
</protein>
<proteinExistence type="predicted"/>
<gene>
    <name evidence="1" type="ORF">PG996_007267</name>
</gene>
<organism evidence="1 2">
    <name type="scientific">Apiospora saccharicola</name>
    <dbReference type="NCBI Taxonomy" id="335842"/>
    <lineage>
        <taxon>Eukaryota</taxon>
        <taxon>Fungi</taxon>
        <taxon>Dikarya</taxon>
        <taxon>Ascomycota</taxon>
        <taxon>Pezizomycotina</taxon>
        <taxon>Sordariomycetes</taxon>
        <taxon>Xylariomycetidae</taxon>
        <taxon>Amphisphaeriales</taxon>
        <taxon>Apiosporaceae</taxon>
        <taxon>Apiospora</taxon>
    </lineage>
</organism>
<evidence type="ECO:0000313" key="2">
    <source>
        <dbReference type="Proteomes" id="UP001446871"/>
    </source>
</evidence>
<comment type="caution">
    <text evidence="1">The sequence shown here is derived from an EMBL/GenBank/DDBJ whole genome shotgun (WGS) entry which is preliminary data.</text>
</comment>
<accession>A0ABR1VAB6</accession>
<dbReference type="Proteomes" id="UP001446871">
    <property type="component" value="Unassembled WGS sequence"/>
</dbReference>